<gene>
    <name evidence="1" type="ORF">JOF43_004352</name>
</gene>
<accession>A0ABS4X7L9</accession>
<proteinExistence type="predicted"/>
<name>A0ABS4X7L9_9MICO</name>
<organism evidence="1 2">
    <name type="scientific">Brachybacterium sacelli</name>
    <dbReference type="NCBI Taxonomy" id="173364"/>
    <lineage>
        <taxon>Bacteria</taxon>
        <taxon>Bacillati</taxon>
        <taxon>Actinomycetota</taxon>
        <taxon>Actinomycetes</taxon>
        <taxon>Micrococcales</taxon>
        <taxon>Dermabacteraceae</taxon>
        <taxon>Brachybacterium</taxon>
    </lineage>
</organism>
<comment type="caution">
    <text evidence="1">The sequence shown here is derived from an EMBL/GenBank/DDBJ whole genome shotgun (WGS) entry which is preliminary data.</text>
</comment>
<dbReference type="Proteomes" id="UP001519290">
    <property type="component" value="Unassembled WGS sequence"/>
</dbReference>
<dbReference type="EMBL" id="JAGIOD010000002">
    <property type="protein sequence ID" value="MBP2384363.1"/>
    <property type="molecule type" value="Genomic_DNA"/>
</dbReference>
<evidence type="ECO:0000313" key="1">
    <source>
        <dbReference type="EMBL" id="MBP2384363.1"/>
    </source>
</evidence>
<protein>
    <submittedName>
        <fullName evidence="1">Uncharacterized protein</fullName>
    </submittedName>
</protein>
<evidence type="ECO:0000313" key="2">
    <source>
        <dbReference type="Proteomes" id="UP001519290"/>
    </source>
</evidence>
<sequence length="65" mass="6804">MAFVIVADDGEVGVVVVTDVEGLAPDPFSVDERREPALLEPRPGDQRLGVVQVAVAVVSDGVRSC</sequence>
<reference evidence="1 2" key="1">
    <citation type="submission" date="2021-03" db="EMBL/GenBank/DDBJ databases">
        <title>Sequencing the genomes of 1000 actinobacteria strains.</title>
        <authorList>
            <person name="Klenk H.-P."/>
        </authorList>
    </citation>
    <scope>NUCLEOTIDE SEQUENCE [LARGE SCALE GENOMIC DNA]</scope>
    <source>
        <strain evidence="1 2">DSM 14566</strain>
    </source>
</reference>
<keyword evidence="2" id="KW-1185">Reference proteome</keyword>